<feature type="compositionally biased region" description="Polar residues" evidence="3">
    <location>
        <begin position="458"/>
        <end position="476"/>
    </location>
</feature>
<evidence type="ECO:0000259" key="4">
    <source>
        <dbReference type="Pfam" id="PF01576"/>
    </source>
</evidence>
<feature type="coiled-coil region" evidence="2">
    <location>
        <begin position="198"/>
        <end position="225"/>
    </location>
</feature>
<feature type="compositionally biased region" description="Polar residues" evidence="3">
    <location>
        <begin position="252"/>
        <end position="275"/>
    </location>
</feature>
<feature type="coiled-coil region" evidence="2">
    <location>
        <begin position="637"/>
        <end position="783"/>
    </location>
</feature>
<feature type="region of interest" description="Disordered" evidence="3">
    <location>
        <begin position="231"/>
        <end position="281"/>
    </location>
</feature>
<dbReference type="Bgee" id="ENSORLG00000025564">
    <property type="expression patterns" value="Expressed in intestine and 13 other cell types or tissues"/>
</dbReference>
<gene>
    <name evidence="5" type="primary">LOC101161662</name>
</gene>
<evidence type="ECO:0000256" key="1">
    <source>
        <dbReference type="ARBA" id="ARBA00023054"/>
    </source>
</evidence>
<accession>A0A3B3IKZ9</accession>
<evidence type="ECO:0000256" key="2">
    <source>
        <dbReference type="SAM" id="Coils"/>
    </source>
</evidence>
<feature type="coiled-coil region" evidence="2">
    <location>
        <begin position="826"/>
        <end position="1124"/>
    </location>
</feature>
<protein>
    <recommendedName>
        <fullName evidence="4">Myosin tail domain-containing protein</fullName>
    </recommendedName>
</protein>
<feature type="compositionally biased region" description="Basic and acidic residues" evidence="3">
    <location>
        <begin position="236"/>
        <end position="246"/>
    </location>
</feature>
<dbReference type="InterPro" id="IPR002928">
    <property type="entry name" value="Myosin_tail"/>
</dbReference>
<dbReference type="OrthoDB" id="8854891at2759"/>
<dbReference type="GeneTree" id="ENSGT00940000167600"/>
<feature type="region of interest" description="Disordered" evidence="3">
    <location>
        <begin position="342"/>
        <end position="372"/>
    </location>
</feature>
<evidence type="ECO:0000313" key="5">
    <source>
        <dbReference type="Ensembl" id="ENSORLP00000044514.1"/>
    </source>
</evidence>
<dbReference type="Ensembl" id="ENSORLT00000038743.1">
    <property type="protein sequence ID" value="ENSORLP00000044514.1"/>
    <property type="gene ID" value="ENSORLG00000025564.1"/>
</dbReference>
<dbReference type="PANTHER" id="PTHR46349:SF2">
    <property type="entry name" value="CINGULIN-LIKE PROTEIN 1"/>
    <property type="match status" value="1"/>
</dbReference>
<dbReference type="KEGG" id="ola:101161662"/>
<feature type="region of interest" description="Disordered" evidence="3">
    <location>
        <begin position="407"/>
        <end position="500"/>
    </location>
</feature>
<feature type="domain" description="Myosin tail" evidence="4">
    <location>
        <begin position="876"/>
        <end position="1099"/>
    </location>
</feature>
<dbReference type="AlphaFoldDB" id="A0A3B3IKZ9"/>
<sequence>MPLTFPVPQPPVCLLGVVFRVISMYTAVRRTHTAGKLAPSVIMKPSSPAKCPDPQTDKEELPASLEKLRQLIEDKIDILQLPSIEDQQDSRCEEDEGEGGLWRLAVVSRELSFHLQQLQTQTEQELSNIQTQLSQIEGCRQQLTGELSELQKRKEQTEEELRRSSCPHASAFTLCACRDLQAVFAERLLQSEGLVFQRNALSALCNLLTQDLQKYQEERQQLTRFAQRVLGKPHRSGGEETLRQSEDGMQGKNETVQENNMQTLDFSAKSPLSSHLSRKDGEAEKAWRASLMRPIVGLTNKSNLLRGGSVKDLITKFSGPDTISSQQQSFPLGPDRVLKVASMDPFNSPKSTSSPPMAKRAGQEANPVPSIVVTPFKETTQNGLELTEKATKASQVAARIKCPVEGVTPNSALEPRSKAEAPDSGRDSLADSGVGSEPELDQNRYPDSPSEEGLSTPRAASSSESPKFHTYTNNEPGINGVSGRDEDGGRGSVGEKSPRLARWETTRLGLNHYRGSLESLASRDWDTGPDRVGFTDSPSRVFNSPYTSATSLEYNPSYRVSEFKGRLSPSTSELNLYSFNSRSTSPVGTPTFASSRPRFSAYDTLMRRRAEANSPVASTHYSMRSATLGAPNKRDYIEELTKELDTCQKRNQFLEAESVQMEKERSQIRLDIRNLLVSKEDLHRTNTQLTNELKRLREQMVEMEREKQAVVEECRSMEFEVKQAREMMVEANTQEYAFNYLQQSLQNKIQDAEENLEKQTQRAQDLSDKLWLAERQLEELEMEKGTKDKKTSELNATILRLETELGDALQNLTQVSTELSLQQKLRDDAHLRVEELEETLLDKDQELQRLQSLVSKLQGEVSGKLIDKERTLEEEIQLRERLQLMCKQAERTVEDLTMELQSTNQAKEDLAKQLKQTQEKMLDLESDLEELQESEHRWAAKHKRTIEQTELLQQKLIQQKELNEELEAEKASMERQLRELRLEVEDLHSSKVQEDVISKAEIRAKELENALRVEERSKASLSNTINKLERRISELTDQMDEETRIANEQKELMTQRIRSLKRQLNEVEEEASRKEAQYRHIQRELAEQRENTSRLERQLLEQHLQNKRKENLTIRQTLDNLRLDLDDEDEEENVPETNNVTKV</sequence>
<dbReference type="InParanoid" id="A0A3B3IKZ9"/>
<proteinExistence type="predicted"/>
<evidence type="ECO:0000256" key="3">
    <source>
        <dbReference type="SAM" id="MobiDB-lite"/>
    </source>
</evidence>
<dbReference type="RefSeq" id="XP_020563577.1">
    <property type="nucleotide sequence ID" value="XM_020707918.2"/>
</dbReference>
<dbReference type="PANTHER" id="PTHR46349">
    <property type="entry name" value="CINGULIN-LIKE PROTEIN 1-RELATED"/>
    <property type="match status" value="1"/>
</dbReference>
<dbReference type="GO" id="GO:0016459">
    <property type="term" value="C:myosin complex"/>
    <property type="evidence" value="ECO:0007669"/>
    <property type="project" value="InterPro"/>
</dbReference>
<evidence type="ECO:0000313" key="6">
    <source>
        <dbReference type="Proteomes" id="UP000001038"/>
    </source>
</evidence>
<dbReference type="GO" id="GO:0005923">
    <property type="term" value="C:bicellular tight junction"/>
    <property type="evidence" value="ECO:0000318"/>
    <property type="project" value="GO_Central"/>
</dbReference>
<feature type="coiled-coil region" evidence="2">
    <location>
        <begin position="133"/>
        <end position="160"/>
    </location>
</feature>
<keyword evidence="6" id="KW-1185">Reference proteome</keyword>
<dbReference type="GO" id="GO:0150105">
    <property type="term" value="P:protein localization to cell-cell junction"/>
    <property type="evidence" value="ECO:0000318"/>
    <property type="project" value="GO_Central"/>
</dbReference>
<reference evidence="5" key="3">
    <citation type="submission" date="2025-09" db="UniProtKB">
        <authorList>
            <consortium name="Ensembl"/>
        </authorList>
    </citation>
    <scope>IDENTIFICATION</scope>
    <source>
        <strain evidence="5">Hd-rR</strain>
    </source>
</reference>
<organism evidence="5 6">
    <name type="scientific">Oryzias latipes</name>
    <name type="common">Japanese rice fish</name>
    <name type="synonym">Japanese killifish</name>
    <dbReference type="NCBI Taxonomy" id="8090"/>
    <lineage>
        <taxon>Eukaryota</taxon>
        <taxon>Metazoa</taxon>
        <taxon>Chordata</taxon>
        <taxon>Craniata</taxon>
        <taxon>Vertebrata</taxon>
        <taxon>Euteleostomi</taxon>
        <taxon>Actinopterygii</taxon>
        <taxon>Neopterygii</taxon>
        <taxon>Teleostei</taxon>
        <taxon>Neoteleostei</taxon>
        <taxon>Acanthomorphata</taxon>
        <taxon>Ovalentaria</taxon>
        <taxon>Atherinomorphae</taxon>
        <taxon>Beloniformes</taxon>
        <taxon>Adrianichthyidae</taxon>
        <taxon>Oryziinae</taxon>
        <taxon>Oryzias</taxon>
    </lineage>
</organism>
<feature type="compositionally biased region" description="Basic and acidic residues" evidence="3">
    <location>
        <begin position="415"/>
        <end position="429"/>
    </location>
</feature>
<dbReference type="Proteomes" id="UP000001038">
    <property type="component" value="Chromosome 12"/>
</dbReference>
<dbReference type="GeneID" id="101161662"/>
<keyword evidence="1 2" id="KW-0175">Coiled coil</keyword>
<reference evidence="5" key="2">
    <citation type="submission" date="2025-08" db="UniProtKB">
        <authorList>
            <consortium name="Ensembl"/>
        </authorList>
    </citation>
    <scope>IDENTIFICATION</scope>
    <source>
        <strain evidence="5">Hd-rR</strain>
    </source>
</reference>
<name>A0A3B3IKZ9_ORYLA</name>
<reference evidence="5 6" key="1">
    <citation type="journal article" date="2007" name="Nature">
        <title>The medaka draft genome and insights into vertebrate genome evolution.</title>
        <authorList>
            <person name="Kasahara M."/>
            <person name="Naruse K."/>
            <person name="Sasaki S."/>
            <person name="Nakatani Y."/>
            <person name="Qu W."/>
            <person name="Ahsan B."/>
            <person name="Yamada T."/>
            <person name="Nagayasu Y."/>
            <person name="Doi K."/>
            <person name="Kasai Y."/>
            <person name="Jindo T."/>
            <person name="Kobayashi D."/>
            <person name="Shimada A."/>
            <person name="Toyoda A."/>
            <person name="Kuroki Y."/>
            <person name="Fujiyama A."/>
            <person name="Sasaki T."/>
            <person name="Shimizu A."/>
            <person name="Asakawa S."/>
            <person name="Shimizu N."/>
            <person name="Hashimoto S."/>
            <person name="Yang J."/>
            <person name="Lee Y."/>
            <person name="Matsushima K."/>
            <person name="Sugano S."/>
            <person name="Sakaizumi M."/>
            <person name="Narita T."/>
            <person name="Ohishi K."/>
            <person name="Haga S."/>
            <person name="Ohta F."/>
            <person name="Nomoto H."/>
            <person name="Nogata K."/>
            <person name="Morishita T."/>
            <person name="Endo T."/>
            <person name="Shin-I T."/>
            <person name="Takeda H."/>
            <person name="Morishita S."/>
            <person name="Kohara Y."/>
        </authorList>
    </citation>
    <scope>NUCLEOTIDE SEQUENCE [LARGE SCALE GENOMIC DNA]</scope>
    <source>
        <strain evidence="5 6">Hd-rR</strain>
    </source>
</reference>
<dbReference type="Pfam" id="PF01576">
    <property type="entry name" value="Myosin_tail_1"/>
    <property type="match status" value="1"/>
</dbReference>